<evidence type="ECO:0000256" key="1">
    <source>
        <dbReference type="ARBA" id="ARBA00022452"/>
    </source>
</evidence>
<feature type="compositionally biased region" description="Polar residues" evidence="7">
    <location>
        <begin position="373"/>
        <end position="382"/>
    </location>
</feature>
<sequence>MYDAVTVLLREYWRTTGWNDQSSYLNLSKASDVLLDFAVPHGVSLSSLSISPEAAFTAHTRILTVPLSGTIAYSNARTNSPFNFKCVCDPLQRMTRAALFIEPDAGVPHSVFDPNKSREMLVYGGVHIPSACVEALCALRLSDDWQLLTTAFSRAPRFPMVPLGRLLGLIPPKRSGQVYPPPDMSVGPPGATNLLFTLQHQTPKTTSEYLYSLDDALWGARVLRQVHEFSRGGSLYSGAEIFFSAAEKSGGVSSGLRCTMPHGASFMFGGPKSGPAVWTMVLNPMMGYLRSDYIARVDDDLMIGTRFDLNAYSYQSDWTLGAEYILRRSPEEDTNEGPSSMRERVGVWVNPNSTSNVSLRDHELPPALPTKPHQVSPQQSETPVEPESDAKALSSSEPSASTSMFLGLLKARLSMSGILSLLWEGHWRRCLVSVGLQSHLQSHAVSHLGVEIKYLSDTQG</sequence>
<dbReference type="EMBL" id="CP033148">
    <property type="protein sequence ID" value="AYO41715.1"/>
    <property type="molecule type" value="Genomic_DNA"/>
</dbReference>
<feature type="region of interest" description="Disordered" evidence="7">
    <location>
        <begin position="356"/>
        <end position="397"/>
    </location>
</feature>
<evidence type="ECO:0000313" key="8">
    <source>
        <dbReference type="EMBL" id="AYO41715.1"/>
    </source>
</evidence>
<dbReference type="InterPro" id="IPR027539">
    <property type="entry name" value="Mdm10"/>
</dbReference>
<evidence type="ECO:0000256" key="3">
    <source>
        <dbReference type="ARBA" id="ARBA00022787"/>
    </source>
</evidence>
<comment type="function">
    <text evidence="6">Component of the ERMES/MDM complex, which serves as a molecular tether to connect the endoplasmic reticulum and mitochondria. Components of this complex are involved in the control of mitochondrial shape and protein biogenesis and may function in phospholipid exchange. MDM10 is involved in the late assembly steps of the general translocase of the mitochondrial outer membrane (TOM complex). Functions in the TOM40-specific route of the assembly of outer membrane beta-barrel proteins, including the association of TOM40 with the receptor TOM22 and small TOM proteins. Can associate with the SAM(core) complex as well as the MDM12-MMM1 complex, both involved in late steps of the major beta-barrel assembly pathway, that is responsible for biogenesis of all outer membrane beta-barrel proteins. May act as a switch that shuttles between both complexes and channels precursor proteins into the TOM40-specific pathway. Plays a role in mitochondrial morphology and in the inheritance of mitochondria.</text>
</comment>
<dbReference type="Proteomes" id="UP000269793">
    <property type="component" value="Chromosome I"/>
</dbReference>
<dbReference type="OrthoDB" id="2103793at2759"/>
<dbReference type="GO" id="GO:0032865">
    <property type="term" value="C:ERMES complex"/>
    <property type="evidence" value="ECO:0007669"/>
    <property type="project" value="UniProtKB-UniRule"/>
</dbReference>
<dbReference type="VEuPathDB" id="FungiDB:DNF11_0765"/>
<evidence type="ECO:0000256" key="7">
    <source>
        <dbReference type="SAM" id="MobiDB-lite"/>
    </source>
</evidence>
<dbReference type="PANTHER" id="PTHR28035:SF1">
    <property type="entry name" value="MITOCHONDRIAL DISTRIBUTION AND MORPHOLOGY PROTEIN 10"/>
    <property type="match status" value="1"/>
</dbReference>
<dbReference type="STRING" id="425264.A0A3G2S1A3"/>
<accession>A0A3G2S1A3</accession>
<dbReference type="Pfam" id="PF12519">
    <property type="entry name" value="MDM10"/>
    <property type="match status" value="1"/>
</dbReference>
<name>A0A3G2S1A3_MALR7</name>
<dbReference type="GO" id="GO:0015914">
    <property type="term" value="P:phospholipid transport"/>
    <property type="evidence" value="ECO:0007669"/>
    <property type="project" value="TreeGrafter"/>
</dbReference>
<keyword evidence="3 6" id="KW-1000">Mitochondrion outer membrane</keyword>
<comment type="subcellular location">
    <subcellularLocation>
        <location evidence="6">Mitochondrion outer membrane</location>
        <topology evidence="6">Multi-pass membrane protein</topology>
    </subcellularLocation>
    <text evidence="6">The ERMES/MDM complex localizes to a few discrete foci (around 10 per single cell), that represent mitochondria-endoplasmic reticulum junctions. These foci are often found next to mtDNA nucleoids.</text>
</comment>
<gene>
    <name evidence="6 8" type="primary">MDM10</name>
    <name evidence="8" type="ORF">DNF11_0765</name>
</gene>
<evidence type="ECO:0000256" key="2">
    <source>
        <dbReference type="ARBA" id="ARBA00022692"/>
    </source>
</evidence>
<evidence type="ECO:0000256" key="4">
    <source>
        <dbReference type="ARBA" id="ARBA00023128"/>
    </source>
</evidence>
<dbReference type="GO" id="GO:0070096">
    <property type="term" value="P:mitochondrial outer membrane translocase complex assembly"/>
    <property type="evidence" value="ECO:0007669"/>
    <property type="project" value="UniProtKB-UniRule"/>
</dbReference>
<protein>
    <recommendedName>
        <fullName evidence="6">Mitochondrial distribution and morphology protein 10</fullName>
    </recommendedName>
    <alternativeName>
        <fullName evidence="6">Mitochondrial inheritance component MDM10</fullName>
    </alternativeName>
</protein>
<organism evidence="8 9">
    <name type="scientific">Malassezia restricta (strain ATCC 96810 / NBRC 103918 / CBS 7877)</name>
    <name type="common">Seborrheic dermatitis infection agent</name>
    <dbReference type="NCBI Taxonomy" id="425264"/>
    <lineage>
        <taxon>Eukaryota</taxon>
        <taxon>Fungi</taxon>
        <taxon>Dikarya</taxon>
        <taxon>Basidiomycota</taxon>
        <taxon>Ustilaginomycotina</taxon>
        <taxon>Malasseziomycetes</taxon>
        <taxon>Malasseziales</taxon>
        <taxon>Malasseziaceae</taxon>
        <taxon>Malassezia</taxon>
    </lineage>
</organism>
<evidence type="ECO:0000256" key="5">
    <source>
        <dbReference type="ARBA" id="ARBA00023136"/>
    </source>
</evidence>
<keyword evidence="2 6" id="KW-0812">Transmembrane</keyword>
<keyword evidence="9" id="KW-1185">Reference proteome</keyword>
<dbReference type="GO" id="GO:0045040">
    <property type="term" value="P:protein insertion into mitochondrial outer membrane"/>
    <property type="evidence" value="ECO:0007669"/>
    <property type="project" value="UniProtKB-UniRule"/>
</dbReference>
<comment type="subunit">
    <text evidence="6">Component of the ER-mitochondria encounter structure (ERMES) or MDM complex, composed of MMM1, MDM10, MDM12 and MDM34. Associates with the mitochondrial outer membrane sorting assembly machinery SAM(core) complex.</text>
</comment>
<keyword evidence="4 6" id="KW-0496">Mitochondrion</keyword>
<dbReference type="AlphaFoldDB" id="A0A3G2S1A3"/>
<comment type="similarity">
    <text evidence="6">Belongs to the MDM10 family.</text>
</comment>
<dbReference type="GO" id="GO:0051654">
    <property type="term" value="P:establishment of mitochondrion localization"/>
    <property type="evidence" value="ECO:0007669"/>
    <property type="project" value="TreeGrafter"/>
</dbReference>
<comment type="domain">
    <text evidence="6">Lacks alpha-helical transmembrane segments, suggesting that it resides in the membrane via beta-sheet conformations similar to those predicted for other outer membrane proteins and porin.</text>
</comment>
<keyword evidence="1 6" id="KW-1134">Transmembrane beta strand</keyword>
<proteinExistence type="inferred from homology"/>
<dbReference type="PANTHER" id="PTHR28035">
    <property type="entry name" value="MITOCHONDRIAL DISTRIBUTION AND MORPHOLOGY PROTEIN 10"/>
    <property type="match status" value="1"/>
</dbReference>
<dbReference type="GO" id="GO:0001401">
    <property type="term" value="C:SAM complex"/>
    <property type="evidence" value="ECO:0007669"/>
    <property type="project" value="TreeGrafter"/>
</dbReference>
<dbReference type="HAMAP" id="MF_03102">
    <property type="entry name" value="Mdm10"/>
    <property type="match status" value="1"/>
</dbReference>
<reference evidence="8 9" key="1">
    <citation type="submission" date="2018-10" db="EMBL/GenBank/DDBJ databases">
        <title>Complete genome sequence of Malassezia restricta CBS 7877.</title>
        <authorList>
            <person name="Morand S.C."/>
            <person name="Bertignac M."/>
            <person name="Iltis A."/>
            <person name="Kolder I."/>
            <person name="Pirovano W."/>
            <person name="Jourdain R."/>
            <person name="Clavaud C."/>
        </authorList>
    </citation>
    <scope>NUCLEOTIDE SEQUENCE [LARGE SCALE GENOMIC DNA]</scope>
    <source>
        <strain evidence="8 9">CBS 7877</strain>
    </source>
</reference>
<evidence type="ECO:0000256" key="6">
    <source>
        <dbReference type="HAMAP-Rule" id="MF_03102"/>
    </source>
</evidence>
<dbReference type="GO" id="GO:1990456">
    <property type="term" value="P:mitochondrion-endoplasmic reticulum membrane tethering"/>
    <property type="evidence" value="ECO:0007669"/>
    <property type="project" value="UniProtKB-UniRule"/>
</dbReference>
<evidence type="ECO:0000313" key="9">
    <source>
        <dbReference type="Proteomes" id="UP000269793"/>
    </source>
</evidence>
<keyword evidence="5 6" id="KW-0472">Membrane</keyword>